<comment type="caution">
    <text evidence="2">The sequence shown here is derived from an EMBL/GenBank/DDBJ whole genome shotgun (WGS) entry which is preliminary data.</text>
</comment>
<dbReference type="InterPro" id="IPR013022">
    <property type="entry name" value="Xyl_isomerase-like_TIM-brl"/>
</dbReference>
<name>V2Z6F6_9FIRM</name>
<dbReference type="STRING" id="592026.GCWU0000282_002646"/>
<sequence length="259" mass="28950">MVATKPDKTGMEWIEKLAEYGFDYAELPIAQLMELSDGDFETLKKRLKATGIQCETGNNLFPVTMRLTGPDTNIETIKEYAEKAFFKEASLGVEYCVFGSGPAKNVPDGFPKEKGLSQVVSMLHEIAGIAQKNGIGIVIEPLRKEECNLINTFEEGVELAKAVNEENVKVLIDFYHLTEEKESVSHIVKDGREFLRHVHIANPVGRVYPKVFTEADYGPFIEALHTVGYDARISCEAYSPNGFDKDAPAAVEFFHKYFV</sequence>
<dbReference type="SUPFAM" id="SSF51658">
    <property type="entry name" value="Xylose isomerase-like"/>
    <property type="match status" value="1"/>
</dbReference>
<dbReference type="InterPro" id="IPR050312">
    <property type="entry name" value="IolE/XylAMocC-like"/>
</dbReference>
<dbReference type="HOGENOM" id="CLU_050006_8_0_9"/>
<proteinExistence type="predicted"/>
<organism evidence="2 3">
    <name type="scientific">Catonella morbi ATCC 51271</name>
    <dbReference type="NCBI Taxonomy" id="592026"/>
    <lineage>
        <taxon>Bacteria</taxon>
        <taxon>Bacillati</taxon>
        <taxon>Bacillota</taxon>
        <taxon>Clostridia</taxon>
        <taxon>Lachnospirales</taxon>
        <taxon>Lachnospiraceae</taxon>
        <taxon>Catonella</taxon>
    </lineage>
</organism>
<keyword evidence="2" id="KW-0540">Nuclease</keyword>
<dbReference type="PANTHER" id="PTHR12110">
    <property type="entry name" value="HYDROXYPYRUVATE ISOMERASE"/>
    <property type="match status" value="1"/>
</dbReference>
<keyword evidence="2" id="KW-0378">Hydrolase</keyword>
<keyword evidence="2" id="KW-0255">Endonuclease</keyword>
<dbReference type="eggNOG" id="COG1082">
    <property type="taxonomic scope" value="Bacteria"/>
</dbReference>
<dbReference type="Pfam" id="PF01261">
    <property type="entry name" value="AP_endonuc_2"/>
    <property type="match status" value="1"/>
</dbReference>
<feature type="domain" description="Xylose isomerase-like TIM barrel" evidence="1">
    <location>
        <begin position="14"/>
        <end position="254"/>
    </location>
</feature>
<dbReference type="GO" id="GO:0004519">
    <property type="term" value="F:endonuclease activity"/>
    <property type="evidence" value="ECO:0007669"/>
    <property type="project" value="UniProtKB-KW"/>
</dbReference>
<evidence type="ECO:0000313" key="2">
    <source>
        <dbReference type="EMBL" id="ESL02510.1"/>
    </source>
</evidence>
<protein>
    <submittedName>
        <fullName evidence="2">AP endonuclease, family 2</fullName>
    </submittedName>
</protein>
<evidence type="ECO:0000313" key="3">
    <source>
        <dbReference type="Proteomes" id="UP000018227"/>
    </source>
</evidence>
<gene>
    <name evidence="2" type="ORF">GCWU0000282_002646</name>
</gene>
<reference evidence="2 3" key="1">
    <citation type="submission" date="2013-06" db="EMBL/GenBank/DDBJ databases">
        <authorList>
            <person name="Weinstock G."/>
            <person name="Sodergren E."/>
            <person name="Clifton S."/>
            <person name="Fulton L."/>
            <person name="Fulton B."/>
            <person name="Courtney L."/>
            <person name="Fronick C."/>
            <person name="Harrison M."/>
            <person name="Strong C."/>
            <person name="Farmer C."/>
            <person name="Delahaunty K."/>
            <person name="Markovic C."/>
            <person name="Hall O."/>
            <person name="Minx P."/>
            <person name="Tomlinson C."/>
            <person name="Mitreva M."/>
            <person name="Nelson J."/>
            <person name="Hou S."/>
            <person name="Wollam A."/>
            <person name="Pepin K.H."/>
            <person name="Johnson M."/>
            <person name="Bhonagiri V."/>
            <person name="Nash W.E."/>
            <person name="Warren W."/>
            <person name="Chinwalla A."/>
            <person name="Mardis E.R."/>
            <person name="Wilson R.K."/>
        </authorList>
    </citation>
    <scope>NUCLEOTIDE SEQUENCE [LARGE SCALE GENOMIC DNA]</scope>
    <source>
        <strain evidence="2 3">ATCC 51271</strain>
    </source>
</reference>
<dbReference type="AlphaFoldDB" id="V2Z6F6"/>
<dbReference type="Proteomes" id="UP000018227">
    <property type="component" value="Unassembled WGS sequence"/>
</dbReference>
<evidence type="ECO:0000259" key="1">
    <source>
        <dbReference type="Pfam" id="PF01261"/>
    </source>
</evidence>
<dbReference type="Gene3D" id="3.20.20.150">
    <property type="entry name" value="Divalent-metal-dependent TIM barrel enzymes"/>
    <property type="match status" value="1"/>
</dbReference>
<dbReference type="InterPro" id="IPR036237">
    <property type="entry name" value="Xyl_isomerase-like_sf"/>
</dbReference>
<keyword evidence="3" id="KW-1185">Reference proteome</keyword>
<accession>V2Z6F6</accession>
<dbReference type="EMBL" id="ACIL03000016">
    <property type="protein sequence ID" value="ESL02510.1"/>
    <property type="molecule type" value="Genomic_DNA"/>
</dbReference>